<comment type="caution">
    <text evidence="1">The sequence shown here is derived from an EMBL/GenBank/DDBJ whole genome shotgun (WGS) entry which is preliminary data.</text>
</comment>
<name>A0ACC0NNU6_RHOML</name>
<sequence length="141" mass="16058">MITTLCKKKGVRGTTYSKLEELSPCSIDDTFDQKSLSQTHAAKAKNVATSDYLTTMPSKRAKQVSWFKKLFCQGVAIIKCQRKEKVARRGKMREQKRQKKDLAWQTSLLEQKYGVKYVLEPLEEAEVNDGFAGYANEKLAD</sequence>
<proteinExistence type="predicted"/>
<evidence type="ECO:0000313" key="1">
    <source>
        <dbReference type="EMBL" id="KAI8555037.1"/>
    </source>
</evidence>
<dbReference type="EMBL" id="CM046392">
    <property type="protein sequence ID" value="KAI8555037.1"/>
    <property type="molecule type" value="Genomic_DNA"/>
</dbReference>
<reference evidence="1" key="1">
    <citation type="submission" date="2022-02" db="EMBL/GenBank/DDBJ databases">
        <title>Plant Genome Project.</title>
        <authorList>
            <person name="Zhang R.-G."/>
        </authorList>
    </citation>
    <scope>NUCLEOTIDE SEQUENCE</scope>
    <source>
        <strain evidence="1">AT1</strain>
    </source>
</reference>
<organism evidence="1 2">
    <name type="scientific">Rhododendron molle</name>
    <name type="common">Chinese azalea</name>
    <name type="synonym">Azalea mollis</name>
    <dbReference type="NCBI Taxonomy" id="49168"/>
    <lineage>
        <taxon>Eukaryota</taxon>
        <taxon>Viridiplantae</taxon>
        <taxon>Streptophyta</taxon>
        <taxon>Embryophyta</taxon>
        <taxon>Tracheophyta</taxon>
        <taxon>Spermatophyta</taxon>
        <taxon>Magnoliopsida</taxon>
        <taxon>eudicotyledons</taxon>
        <taxon>Gunneridae</taxon>
        <taxon>Pentapetalae</taxon>
        <taxon>asterids</taxon>
        <taxon>Ericales</taxon>
        <taxon>Ericaceae</taxon>
        <taxon>Ericoideae</taxon>
        <taxon>Rhodoreae</taxon>
        <taxon>Rhododendron</taxon>
    </lineage>
</organism>
<gene>
    <name evidence="1" type="ORF">RHMOL_Rhmol05G0143200</name>
</gene>
<evidence type="ECO:0000313" key="2">
    <source>
        <dbReference type="Proteomes" id="UP001062846"/>
    </source>
</evidence>
<dbReference type="Proteomes" id="UP001062846">
    <property type="component" value="Chromosome 5"/>
</dbReference>
<protein>
    <submittedName>
        <fullName evidence="1">Uncharacterized protein</fullName>
    </submittedName>
</protein>
<accession>A0ACC0NNU6</accession>
<keyword evidence="2" id="KW-1185">Reference proteome</keyword>